<evidence type="ECO:0000313" key="1">
    <source>
        <dbReference type="EMBL" id="TGY95663.1"/>
    </source>
</evidence>
<dbReference type="Proteomes" id="UP000304953">
    <property type="component" value="Unassembled WGS sequence"/>
</dbReference>
<evidence type="ECO:0000313" key="2">
    <source>
        <dbReference type="Proteomes" id="UP000304953"/>
    </source>
</evidence>
<sequence length="456" mass="53681">MTVINNFLNSFLFWAAWIIIPLIMEIIPSMGSVLILIKKKLFPPKYEDPVFWPEITLIIPVYNSENSLQECIRSINDSDYPNEKMRIFLVNNQGKDNSFQVYTKCQELYPDLLMQWLNARQGKSRALNLALFNADGKYIIHVDSDGQFEPHAIRKMVRKFECCQNVDCMTGAILTMPEMIEEYRGIFARILRKMEFMEYAQAFLAGRNYASETNSIYTLSGAFSAFRKSAVLKSQLYNTDTICEDTNITFQMRFLQRIRVEICENAIFCVDPIEGVNKLYTQRQRWQRGSLEVSHQFLEKDLKVRNMFTNVMVRTLMYDHTFAFPRLIWYLALICLMCMNYSPKVILISTGVIFLLYIISGYLYYFSTVGFLKEFEHLKRYYRKHWYVVPLLPSFNFAVFFIRFAGVINSINTDSAWKTRTLTDERKDFEAEFKAMAQKPLNLLQRARKAVNYEQE</sequence>
<accession>A0AC61RUT2</accession>
<reference evidence="1" key="1">
    <citation type="submission" date="2019-04" db="EMBL/GenBank/DDBJ databases">
        <title>Microbes associate with the intestines of laboratory mice.</title>
        <authorList>
            <person name="Navarre W."/>
            <person name="Wong E."/>
            <person name="Huang K."/>
            <person name="Tropini C."/>
            <person name="Ng K."/>
            <person name="Yu B."/>
        </authorList>
    </citation>
    <scope>NUCLEOTIDE SEQUENCE</scope>
    <source>
        <strain evidence="1">NM01_1-7b</strain>
    </source>
</reference>
<keyword evidence="2" id="KW-1185">Reference proteome</keyword>
<gene>
    <name evidence="1" type="ORF">E5329_13930</name>
</gene>
<proteinExistence type="predicted"/>
<protein>
    <submittedName>
        <fullName evidence="1">Glycosyltransferase, exosortase G system-associated</fullName>
    </submittedName>
</protein>
<name>A0AC61RUT2_9FIRM</name>
<comment type="caution">
    <text evidence="1">The sequence shown here is derived from an EMBL/GenBank/DDBJ whole genome shotgun (WGS) entry which is preliminary data.</text>
</comment>
<organism evidence="1 2">
    <name type="scientific">Petralouisia muris</name>
    <dbReference type="NCBI Taxonomy" id="3032872"/>
    <lineage>
        <taxon>Bacteria</taxon>
        <taxon>Bacillati</taxon>
        <taxon>Bacillota</taxon>
        <taxon>Clostridia</taxon>
        <taxon>Lachnospirales</taxon>
        <taxon>Lachnospiraceae</taxon>
        <taxon>Petralouisia</taxon>
    </lineage>
</organism>
<dbReference type="EMBL" id="SRYA01000026">
    <property type="protein sequence ID" value="TGY95663.1"/>
    <property type="molecule type" value="Genomic_DNA"/>
</dbReference>